<evidence type="ECO:0000313" key="1">
    <source>
        <dbReference type="EMBL" id="OCK85341.1"/>
    </source>
</evidence>
<proteinExistence type="predicted"/>
<dbReference type="OrthoDB" id="4130940at2759"/>
<dbReference type="EMBL" id="KV744820">
    <property type="protein sequence ID" value="OCK85341.1"/>
    <property type="molecule type" value="Genomic_DNA"/>
</dbReference>
<gene>
    <name evidence="1" type="ORF">K432DRAFT_400314</name>
</gene>
<evidence type="ECO:0000313" key="2">
    <source>
        <dbReference type="Proteomes" id="UP000250266"/>
    </source>
</evidence>
<dbReference type="AlphaFoldDB" id="A0A8E2EK44"/>
<name>A0A8E2EK44_9PEZI</name>
<organism evidence="1 2">
    <name type="scientific">Lepidopterella palustris CBS 459.81</name>
    <dbReference type="NCBI Taxonomy" id="1314670"/>
    <lineage>
        <taxon>Eukaryota</taxon>
        <taxon>Fungi</taxon>
        <taxon>Dikarya</taxon>
        <taxon>Ascomycota</taxon>
        <taxon>Pezizomycotina</taxon>
        <taxon>Dothideomycetes</taxon>
        <taxon>Pleosporomycetidae</taxon>
        <taxon>Mytilinidiales</taxon>
        <taxon>Argynnaceae</taxon>
        <taxon>Lepidopterella</taxon>
    </lineage>
</organism>
<reference evidence="1 2" key="1">
    <citation type="journal article" date="2016" name="Nat. Commun.">
        <title>Ectomycorrhizal ecology is imprinted in the genome of the dominant symbiotic fungus Cenococcum geophilum.</title>
        <authorList>
            <consortium name="DOE Joint Genome Institute"/>
            <person name="Peter M."/>
            <person name="Kohler A."/>
            <person name="Ohm R.A."/>
            <person name="Kuo A."/>
            <person name="Krutzmann J."/>
            <person name="Morin E."/>
            <person name="Arend M."/>
            <person name="Barry K.W."/>
            <person name="Binder M."/>
            <person name="Choi C."/>
            <person name="Clum A."/>
            <person name="Copeland A."/>
            <person name="Grisel N."/>
            <person name="Haridas S."/>
            <person name="Kipfer T."/>
            <person name="LaButti K."/>
            <person name="Lindquist E."/>
            <person name="Lipzen A."/>
            <person name="Maire R."/>
            <person name="Meier B."/>
            <person name="Mihaltcheva S."/>
            <person name="Molinier V."/>
            <person name="Murat C."/>
            <person name="Poggeler S."/>
            <person name="Quandt C.A."/>
            <person name="Sperisen C."/>
            <person name="Tritt A."/>
            <person name="Tisserant E."/>
            <person name="Crous P.W."/>
            <person name="Henrissat B."/>
            <person name="Nehls U."/>
            <person name="Egli S."/>
            <person name="Spatafora J.W."/>
            <person name="Grigoriev I.V."/>
            <person name="Martin F.M."/>
        </authorList>
    </citation>
    <scope>NUCLEOTIDE SEQUENCE [LARGE SCALE GENOMIC DNA]</scope>
    <source>
        <strain evidence="1 2">CBS 459.81</strain>
    </source>
</reference>
<sequence>MVKTTIKCLFTESEEHYKTQAWYEELRKDESAYQDCFITTFTRVKNLASDYKHEYVQFIVEDRKSGDRARVYAERANEDIVDYVTVGRTEVGFKKWPELPLPLTSLVFPKEKQPKVMEIAKILSSITVVGGGYNYYDHNCFWFANTAYKVVKAAFKATEKKWSWINTGGAGGGSVGDAWGLGFPTLFKFAFKTTAEKFKAERETKTEYLQPGFVREDVTPEEIVSGVITELLQDGHLEEYVEAMRLNGVDVDQAKVEMTAESVKESAAKLSQQDDISWTQDFDNDVEDFCAKTLADPAAEDLRKAFQATQLANTEKTPDGEIILEAPEEYFGPGQSEFLKMQKAMEVLAGKVLVETRYAKN</sequence>
<accession>A0A8E2EK44</accession>
<protein>
    <submittedName>
        <fullName evidence="1">Uncharacterized protein</fullName>
    </submittedName>
</protein>
<dbReference type="Proteomes" id="UP000250266">
    <property type="component" value="Unassembled WGS sequence"/>
</dbReference>
<keyword evidence="2" id="KW-1185">Reference proteome</keyword>